<dbReference type="Proteomes" id="UP001151760">
    <property type="component" value="Unassembled WGS sequence"/>
</dbReference>
<organism evidence="7 8">
    <name type="scientific">Tanacetum coccineum</name>
    <dbReference type="NCBI Taxonomy" id="301880"/>
    <lineage>
        <taxon>Eukaryota</taxon>
        <taxon>Viridiplantae</taxon>
        <taxon>Streptophyta</taxon>
        <taxon>Embryophyta</taxon>
        <taxon>Tracheophyta</taxon>
        <taxon>Spermatophyta</taxon>
        <taxon>Magnoliopsida</taxon>
        <taxon>eudicotyledons</taxon>
        <taxon>Gunneridae</taxon>
        <taxon>Pentapetalae</taxon>
        <taxon>asterids</taxon>
        <taxon>campanulids</taxon>
        <taxon>Asterales</taxon>
        <taxon>Asteraceae</taxon>
        <taxon>Asteroideae</taxon>
        <taxon>Anthemideae</taxon>
        <taxon>Anthemidinae</taxon>
        <taxon>Tanacetum</taxon>
    </lineage>
</organism>
<dbReference type="PANTHER" id="PTHR45786:SF74">
    <property type="entry name" value="ATP-DEPENDENT DNA HELICASE"/>
    <property type="match status" value="1"/>
</dbReference>
<comment type="caution">
    <text evidence="7">The sequence shown here is derived from an EMBL/GenBank/DDBJ whole genome shotgun (WGS) entry which is preliminary data.</text>
</comment>
<keyword evidence="3" id="KW-0862">Zinc</keyword>
<gene>
    <name evidence="7" type="ORF">Tco_0973856</name>
</gene>
<feature type="region of interest" description="Disordered" evidence="5">
    <location>
        <begin position="352"/>
        <end position="388"/>
    </location>
</feature>
<dbReference type="Pfam" id="PF04434">
    <property type="entry name" value="SWIM"/>
    <property type="match status" value="1"/>
</dbReference>
<evidence type="ECO:0000256" key="2">
    <source>
        <dbReference type="ARBA" id="ARBA00022771"/>
    </source>
</evidence>
<name>A0ABQ5E9Y3_9ASTR</name>
<evidence type="ECO:0000256" key="5">
    <source>
        <dbReference type="SAM" id="MobiDB-lite"/>
    </source>
</evidence>
<evidence type="ECO:0000313" key="8">
    <source>
        <dbReference type="Proteomes" id="UP001151760"/>
    </source>
</evidence>
<reference evidence="7" key="2">
    <citation type="submission" date="2022-01" db="EMBL/GenBank/DDBJ databases">
        <authorList>
            <person name="Yamashiro T."/>
            <person name="Shiraishi A."/>
            <person name="Satake H."/>
            <person name="Nakayama K."/>
        </authorList>
    </citation>
    <scope>NUCLEOTIDE SEQUENCE</scope>
</reference>
<evidence type="ECO:0000256" key="1">
    <source>
        <dbReference type="ARBA" id="ARBA00022723"/>
    </source>
</evidence>
<evidence type="ECO:0000259" key="6">
    <source>
        <dbReference type="PROSITE" id="PS50966"/>
    </source>
</evidence>
<dbReference type="EMBL" id="BQNB010016090">
    <property type="protein sequence ID" value="GJT47699.1"/>
    <property type="molecule type" value="Genomic_DNA"/>
</dbReference>
<evidence type="ECO:0000313" key="7">
    <source>
        <dbReference type="EMBL" id="GJT47699.1"/>
    </source>
</evidence>
<keyword evidence="2 4" id="KW-0863">Zinc-finger</keyword>
<reference evidence="7" key="1">
    <citation type="journal article" date="2022" name="Int. J. Mol. Sci.">
        <title>Draft Genome of Tanacetum Coccineum: Genomic Comparison of Closely Related Tanacetum-Family Plants.</title>
        <authorList>
            <person name="Yamashiro T."/>
            <person name="Shiraishi A."/>
            <person name="Nakayama K."/>
            <person name="Satake H."/>
        </authorList>
    </citation>
    <scope>NUCLEOTIDE SEQUENCE</scope>
</reference>
<dbReference type="PROSITE" id="PS50966">
    <property type="entry name" value="ZF_SWIM"/>
    <property type="match status" value="1"/>
</dbReference>
<keyword evidence="1" id="KW-0479">Metal-binding</keyword>
<sequence>MHSNLTYTMLQDMIMKKFKLEANYPLNLSAKLPSFDNIFDITDDNEICAFMHRLRPLLIIDATHLKGQYKGTNLVAVGMDGNNQIVPIAFGICKGETGPCWHDAIALAVHNEFPLAFHAVCCRHLMMNLSLKSRKMKGLFWKICKAYTPEEFSIDMSNLQAIQPDAYHKLIGVDPQRWSRAHCPLVRYNYITSNSVEFVNACTIIYRKLPALKLAETYRAMVQEWYFKRRELADNMTSEITEWVANKVNKKRMKSATWHVYGVNHYQYQVSDGRYNREVDFQTGTCQCRKWQLSGIPCGHVIAVTRFLGMTDCVQFVSDWFKKEKYQGTYAESIHFLGNIQEWEFPHHIQKAIPPKMDNPQPGRPKNTNRIKSQGEEPRSIHCSRCRQAGHRRDQCNKRIVFEMSVNIRTRNDQEFPINEQPSFYDPHQQYDNTFQSYNQYASQPYSETTYPSQPYDQHHTTTSQPYDGNHTVSDQMSMASANDARKTIVSKLQREVEAEATFSNQDENNGDDKVVMVMVMMVIMGKIVDEKCDEDEKLELGVTGTIILMFCQMWDVYDAMGRYLSTEFVVCDSKGSTMHATARGTIAHNFLKLKKGGIYSPDGFIRFPFQLVDFDHLETINSKYLIVGYVTNVGRTVQQKTGSKMLDFHLVNSSAGYPVGIPWGVVDRKKNQPCWGVSDYSNVPDSEAIQHTSSALIIDDEEIPEVKQLKADSIGVKGVAEFNKEMPLVGCLEINTSMRHLQHRTLFQSATFHCTMRIDNVRTKNGWNFPSCGEWGSSMAGGSRAFETPEFKRLLRHPSVTTFSKIDEGKKQKRGEDEASDAEASFVADTQTGSGVGGSRPNTRKNKRRVVDDNATGTLAIPDQGRTNLYQQAIASTSNYPFSDAHRRKNSVSRHGADVSYHNIGLPSYQCVHCNATMWYEERVNKGNQSINPSFSLCCKEGKIQLPKFNPTPQPLHNLLNYNDPATARFRDQIRVYNSMFSFTSFGARIDHLINNGRGVYTFRVNGQSYHRIGSLLPKEGTQPRYAQLWFFDTENEVSNRMRAFIDTDNRDGVDAATVHTLIHMLDQYSSVAKAFRMARNWCHSHASVNVELHFLSERTNARQYNKPTVAEVAALITNDFGDGIPSKDIIVNKLHSGPKGISELHPAYMALQYPLLFPYGEDGFHEKIPYYTNSHRRKTNRVVYVIEFQKRGLSHAHILLWLEDNSKCKTAAQIDDIISTELPSPADDPYEYKVVTDYMLQGPCGKDGRYAPCTTKGKCSKHYPKMFYTETVLDEDGYPIYRRRDNKASFKKGKFTFDNKHVENVRKGDHVTSEKVVAVDEINNYLNCRYLAPYEAMWQLFSFDIHYLYPSMMKLNFHLPNQNPVTLQDLEFSPALLEREGINVTMFTDWWKPRKQKKCIGRIVYSTPAFGERYFLRMLLNVVRGPKDFDELMKVNNRLCHTFKEACFAYGLLNDDREWTKAISEASLWALGPQLRDLFVTILLFYDVSRPLKLWEET</sequence>
<dbReference type="InterPro" id="IPR007527">
    <property type="entry name" value="Znf_SWIM"/>
</dbReference>
<proteinExistence type="predicted"/>
<evidence type="ECO:0000256" key="4">
    <source>
        <dbReference type="PROSITE-ProRule" id="PRU00325"/>
    </source>
</evidence>
<dbReference type="SMART" id="SM00575">
    <property type="entry name" value="ZnF_PMZ"/>
    <property type="match status" value="1"/>
</dbReference>
<dbReference type="PANTHER" id="PTHR45786">
    <property type="entry name" value="DNA BINDING PROTEIN-LIKE"/>
    <property type="match status" value="1"/>
</dbReference>
<keyword evidence="8" id="KW-1185">Reference proteome</keyword>
<protein>
    <submittedName>
        <fullName evidence="7">Transposase, MuDR, MULE transposase domain protein</fullName>
    </submittedName>
</protein>
<feature type="compositionally biased region" description="Basic and acidic residues" evidence="5">
    <location>
        <begin position="806"/>
        <end position="818"/>
    </location>
</feature>
<feature type="domain" description="SWIM-type" evidence="6">
    <location>
        <begin position="268"/>
        <end position="309"/>
    </location>
</feature>
<feature type="region of interest" description="Disordered" evidence="5">
    <location>
        <begin position="806"/>
        <end position="860"/>
    </location>
</feature>
<accession>A0ABQ5E9Y3</accession>
<feature type="region of interest" description="Disordered" evidence="5">
    <location>
        <begin position="445"/>
        <end position="471"/>
    </location>
</feature>
<evidence type="ECO:0000256" key="3">
    <source>
        <dbReference type="ARBA" id="ARBA00022833"/>
    </source>
</evidence>
<dbReference type="InterPro" id="IPR006564">
    <property type="entry name" value="Znf_PMZ"/>
</dbReference>